<reference evidence="3" key="1">
    <citation type="journal article" date="2023" name="Mol. Phylogenet. Evol.">
        <title>Genome-scale phylogeny and comparative genomics of the fungal order Sordariales.</title>
        <authorList>
            <person name="Hensen N."/>
            <person name="Bonometti L."/>
            <person name="Westerberg I."/>
            <person name="Brannstrom I.O."/>
            <person name="Guillou S."/>
            <person name="Cros-Aarteil S."/>
            <person name="Calhoun S."/>
            <person name="Haridas S."/>
            <person name="Kuo A."/>
            <person name="Mondo S."/>
            <person name="Pangilinan J."/>
            <person name="Riley R."/>
            <person name="LaButti K."/>
            <person name="Andreopoulos B."/>
            <person name="Lipzen A."/>
            <person name="Chen C."/>
            <person name="Yan M."/>
            <person name="Daum C."/>
            <person name="Ng V."/>
            <person name="Clum A."/>
            <person name="Steindorff A."/>
            <person name="Ohm R.A."/>
            <person name="Martin F."/>
            <person name="Silar P."/>
            <person name="Natvig D.O."/>
            <person name="Lalanne C."/>
            <person name="Gautier V."/>
            <person name="Ament-Velasquez S.L."/>
            <person name="Kruys A."/>
            <person name="Hutchinson M.I."/>
            <person name="Powell A.J."/>
            <person name="Barry K."/>
            <person name="Miller A.N."/>
            <person name="Grigoriev I.V."/>
            <person name="Debuchy R."/>
            <person name="Gladieux P."/>
            <person name="Hiltunen Thoren M."/>
            <person name="Johannesson H."/>
        </authorList>
    </citation>
    <scope>NUCLEOTIDE SEQUENCE</scope>
    <source>
        <strain evidence="3">CBS 508.74</strain>
    </source>
</reference>
<dbReference type="InterPro" id="IPR029498">
    <property type="entry name" value="HeLo_dom"/>
</dbReference>
<dbReference type="InterPro" id="IPR000719">
    <property type="entry name" value="Prot_kinase_dom"/>
</dbReference>
<dbReference type="GO" id="GO:0005524">
    <property type="term" value="F:ATP binding"/>
    <property type="evidence" value="ECO:0007669"/>
    <property type="project" value="InterPro"/>
</dbReference>
<evidence type="ECO:0000256" key="1">
    <source>
        <dbReference type="SAM" id="MobiDB-lite"/>
    </source>
</evidence>
<keyword evidence="4" id="KW-1185">Reference proteome</keyword>
<dbReference type="InterPro" id="IPR038305">
    <property type="entry name" value="HeLo_sf"/>
</dbReference>
<dbReference type="PROSITE" id="PS50011">
    <property type="entry name" value="PROTEIN_KINASE_DOM"/>
    <property type="match status" value="1"/>
</dbReference>
<dbReference type="Proteomes" id="UP001302812">
    <property type="component" value="Unassembled WGS sequence"/>
</dbReference>
<dbReference type="GeneID" id="89941775"/>
<dbReference type="EMBL" id="MU853340">
    <property type="protein sequence ID" value="KAK4112956.1"/>
    <property type="molecule type" value="Genomic_DNA"/>
</dbReference>
<dbReference type="GO" id="GO:0004672">
    <property type="term" value="F:protein kinase activity"/>
    <property type="evidence" value="ECO:0007669"/>
    <property type="project" value="InterPro"/>
</dbReference>
<proteinExistence type="predicted"/>
<dbReference type="RefSeq" id="XP_064670526.1">
    <property type="nucleotide sequence ID" value="XM_064817650.1"/>
</dbReference>
<feature type="domain" description="Protein kinase" evidence="2">
    <location>
        <begin position="296"/>
        <end position="643"/>
    </location>
</feature>
<evidence type="ECO:0000259" key="2">
    <source>
        <dbReference type="PROSITE" id="PS50011"/>
    </source>
</evidence>
<gene>
    <name evidence="3" type="ORF">N656DRAFT_797511</name>
</gene>
<organism evidence="3 4">
    <name type="scientific">Canariomyces notabilis</name>
    <dbReference type="NCBI Taxonomy" id="2074819"/>
    <lineage>
        <taxon>Eukaryota</taxon>
        <taxon>Fungi</taxon>
        <taxon>Dikarya</taxon>
        <taxon>Ascomycota</taxon>
        <taxon>Pezizomycotina</taxon>
        <taxon>Sordariomycetes</taxon>
        <taxon>Sordariomycetidae</taxon>
        <taxon>Sordariales</taxon>
        <taxon>Chaetomiaceae</taxon>
        <taxon>Canariomyces</taxon>
    </lineage>
</organism>
<dbReference type="AlphaFoldDB" id="A0AAN6YSN4"/>
<dbReference type="Gene3D" id="1.10.510.10">
    <property type="entry name" value="Transferase(Phosphotransferase) domain 1"/>
    <property type="match status" value="1"/>
</dbReference>
<name>A0AAN6YSN4_9PEZI</name>
<feature type="compositionally biased region" description="Polar residues" evidence="1">
    <location>
        <begin position="122"/>
        <end position="136"/>
    </location>
</feature>
<dbReference type="PANTHER" id="PTHR37542">
    <property type="entry name" value="HELO DOMAIN-CONTAINING PROTEIN-RELATED"/>
    <property type="match status" value="1"/>
</dbReference>
<dbReference type="Pfam" id="PF14479">
    <property type="entry name" value="HeLo"/>
    <property type="match status" value="1"/>
</dbReference>
<dbReference type="Gene3D" id="1.20.120.1020">
    <property type="entry name" value="Prion-inhibition and propagation, HeLo domain"/>
    <property type="match status" value="1"/>
</dbReference>
<feature type="region of interest" description="Disordered" evidence="1">
    <location>
        <begin position="122"/>
        <end position="142"/>
    </location>
</feature>
<dbReference type="InterPro" id="IPR011009">
    <property type="entry name" value="Kinase-like_dom_sf"/>
</dbReference>
<dbReference type="SUPFAM" id="SSF56112">
    <property type="entry name" value="Protein kinase-like (PK-like)"/>
    <property type="match status" value="1"/>
</dbReference>
<reference evidence="3" key="2">
    <citation type="submission" date="2023-05" db="EMBL/GenBank/DDBJ databases">
        <authorList>
            <consortium name="Lawrence Berkeley National Laboratory"/>
            <person name="Steindorff A."/>
            <person name="Hensen N."/>
            <person name="Bonometti L."/>
            <person name="Westerberg I."/>
            <person name="Brannstrom I.O."/>
            <person name="Guillou S."/>
            <person name="Cros-Aarteil S."/>
            <person name="Calhoun S."/>
            <person name="Haridas S."/>
            <person name="Kuo A."/>
            <person name="Mondo S."/>
            <person name="Pangilinan J."/>
            <person name="Riley R."/>
            <person name="Labutti K."/>
            <person name="Andreopoulos B."/>
            <person name="Lipzen A."/>
            <person name="Chen C."/>
            <person name="Yanf M."/>
            <person name="Daum C."/>
            <person name="Ng V."/>
            <person name="Clum A."/>
            <person name="Ohm R."/>
            <person name="Martin F."/>
            <person name="Silar P."/>
            <person name="Natvig D."/>
            <person name="Lalanne C."/>
            <person name="Gautier V."/>
            <person name="Ament-Velasquez S.L."/>
            <person name="Kruys A."/>
            <person name="Hutchinson M.I."/>
            <person name="Powell A.J."/>
            <person name="Barry K."/>
            <person name="Miller A.N."/>
            <person name="Grigoriev I.V."/>
            <person name="Debuchy R."/>
            <person name="Gladieux P."/>
            <person name="Thoren M.H."/>
            <person name="Johannesson H."/>
        </authorList>
    </citation>
    <scope>NUCLEOTIDE SEQUENCE</scope>
    <source>
        <strain evidence="3">CBS 508.74</strain>
    </source>
</reference>
<dbReference type="PANTHER" id="PTHR37542:SF3">
    <property type="entry name" value="PRION-INHIBITION AND PROPAGATION HELO DOMAIN-CONTAINING PROTEIN"/>
    <property type="match status" value="1"/>
</dbReference>
<protein>
    <recommendedName>
        <fullName evidence="2">Protein kinase domain-containing protein</fullName>
    </recommendedName>
</protein>
<evidence type="ECO:0000313" key="4">
    <source>
        <dbReference type="Proteomes" id="UP001302812"/>
    </source>
</evidence>
<comment type="caution">
    <text evidence="3">The sequence shown here is derived from an EMBL/GenBank/DDBJ whole genome shotgun (WGS) entry which is preliminary data.</text>
</comment>
<sequence>MDAFGSVGAATSLLVQAFHLFRHVSSARKFAESAGTLSALIAIEYFRFETWLQQSGLFVVDPVSRSLVVSESSLRRAILVAADAQGLTMEYHRVESHVLTVISQVYQCLQALQKLREKYSLQDDNGNADTPSSPSPSDVGLGARSDLPGSLPLFRNPRVAAEVAKDMGLRQRRAKTTSFFRKVTFTWSLKDDTNDRDRVMAHIQTLKSCNDALRELLPQQQRHAADRLINVKALSLSESPSELRGIGGATSSVHNQLHDQIYQAMMVKARRVDESSQDISAKELEEVVLNSATLIFDIDYLGAATGISKRVMARHKTSEHDIQSVILEWVTFPPSLTEEDLELLNERYAILCTLLRSAGHPYFPALPLCTGFFRQSRTSFALVYQLPPFAAPSQPPRSLYSFLPRNKYSIGAEKPSTPSGNNNMVLPSLEQRYELAVALADAVLSLLSVDWMHKTITSHNVVLYQSRDVVPMGNLSRIGFDSPQLLGFGLARRERPGERTIDLRDGGLSPWRFWQHPELRGASGHHRRFEQRFDIFSLGVVLSEIGTWQDAHYYSSSVSESGSGADAGEFRRRLLHVCGREMAHRMGEAYKAAVMACLDGDEIWTGAYGSGEGQEAEEDAMQMDDEEKRGGNLAELFYLHVYSVLRGCCKQAQ</sequence>
<accession>A0AAN6YSN4</accession>
<evidence type="ECO:0000313" key="3">
    <source>
        <dbReference type="EMBL" id="KAK4112956.1"/>
    </source>
</evidence>